<accession>A0AAU9NT72</accession>
<keyword evidence="3" id="KW-1185">Reference proteome</keyword>
<reference evidence="2 3" key="1">
    <citation type="submission" date="2022-01" db="EMBL/GenBank/DDBJ databases">
        <authorList>
            <person name="Xiong W."/>
            <person name="Schranz E."/>
        </authorList>
    </citation>
    <scope>NUCLEOTIDE SEQUENCE [LARGE SCALE GENOMIC DNA]</scope>
</reference>
<dbReference type="InterPro" id="IPR006566">
    <property type="entry name" value="FBD"/>
</dbReference>
<feature type="domain" description="FBD" evidence="1">
    <location>
        <begin position="101"/>
        <end position="173"/>
    </location>
</feature>
<protein>
    <recommendedName>
        <fullName evidence="1">FBD domain-containing protein</fullName>
    </recommendedName>
</protein>
<sequence length="180" mass="20554">MNLATMLSNLSKVEYFYINSYFLKFLIAKKIPKLLPRAISSLKHLWFLGIQLGDLDQLHAVLCFLQNSPNLEKLFVRHLDMEPRVDVGPASDHLESPNYLDSTLDQLKIVEMTCLKGSKPELLFIKLLLAHSPSLQKFTIKPSRASNVKKRYDIVKEVMQFPRASAKAKMFCLDSGTIIM</sequence>
<organism evidence="2 3">
    <name type="scientific">Lactuca virosa</name>
    <dbReference type="NCBI Taxonomy" id="75947"/>
    <lineage>
        <taxon>Eukaryota</taxon>
        <taxon>Viridiplantae</taxon>
        <taxon>Streptophyta</taxon>
        <taxon>Embryophyta</taxon>
        <taxon>Tracheophyta</taxon>
        <taxon>Spermatophyta</taxon>
        <taxon>Magnoliopsida</taxon>
        <taxon>eudicotyledons</taxon>
        <taxon>Gunneridae</taxon>
        <taxon>Pentapetalae</taxon>
        <taxon>asterids</taxon>
        <taxon>campanulids</taxon>
        <taxon>Asterales</taxon>
        <taxon>Asteraceae</taxon>
        <taxon>Cichorioideae</taxon>
        <taxon>Cichorieae</taxon>
        <taxon>Lactucinae</taxon>
        <taxon>Lactuca</taxon>
    </lineage>
</organism>
<dbReference type="SMART" id="SM00579">
    <property type="entry name" value="FBD"/>
    <property type="match status" value="1"/>
</dbReference>
<dbReference type="SUPFAM" id="SSF52047">
    <property type="entry name" value="RNI-like"/>
    <property type="match status" value="1"/>
</dbReference>
<name>A0AAU9NT72_9ASTR</name>
<dbReference type="AlphaFoldDB" id="A0AAU9NT72"/>
<evidence type="ECO:0000313" key="2">
    <source>
        <dbReference type="EMBL" id="CAH1441130.1"/>
    </source>
</evidence>
<dbReference type="Proteomes" id="UP001157418">
    <property type="component" value="Unassembled WGS sequence"/>
</dbReference>
<evidence type="ECO:0000259" key="1">
    <source>
        <dbReference type="SMART" id="SM00579"/>
    </source>
</evidence>
<comment type="caution">
    <text evidence="2">The sequence shown here is derived from an EMBL/GenBank/DDBJ whole genome shotgun (WGS) entry which is preliminary data.</text>
</comment>
<gene>
    <name evidence="2" type="ORF">LVIROSA_LOCUS27215</name>
</gene>
<dbReference type="EMBL" id="CAKMRJ010005412">
    <property type="protein sequence ID" value="CAH1441130.1"/>
    <property type="molecule type" value="Genomic_DNA"/>
</dbReference>
<evidence type="ECO:0000313" key="3">
    <source>
        <dbReference type="Proteomes" id="UP001157418"/>
    </source>
</evidence>
<proteinExistence type="predicted"/>